<keyword evidence="1" id="KW-0732">Signal</keyword>
<dbReference type="EMBL" id="QJRY01000006">
    <property type="protein sequence ID" value="PYB71722.1"/>
    <property type="molecule type" value="Genomic_DNA"/>
</dbReference>
<accession>A0ABX5NN88</accession>
<dbReference type="PANTHER" id="PTHR30535">
    <property type="entry name" value="VITAMIN B12-BINDING PROTEIN"/>
    <property type="match status" value="1"/>
</dbReference>
<feature type="signal peptide" evidence="1">
    <location>
        <begin position="1"/>
        <end position="26"/>
    </location>
</feature>
<dbReference type="PANTHER" id="PTHR30535:SF34">
    <property type="entry name" value="MOLYBDATE-BINDING PROTEIN MOLA"/>
    <property type="match status" value="1"/>
</dbReference>
<sequence length="381" mass="42383">MTVFKMEKVASAAAISLVLFSGVAFAGETVKIKDITGREVEVSVPVERVILGEGRQIYFTAALDTDKPFGRVVGWRDDFKKADLDGYNIYLQKFPEMAKIPTFGGMKDGTFDIEQAVTLKPDVIIMNTEAKSATEESGYIEKLAAVGIPLVYIDFREKPMEHTDDSMRIIGKLFGKEERAEEFVKFHDEQIARVTDVLAKQSDLKKPVVFMERAGGYSDDCCMSFGNENFGKMVELAGGINMAKDFIPGTFGNVNPEQIIASNPDQVIVTGSNWELYVPGGKWVGVGPGADKAEAERKLADLMARPAFTDIKAVKDGNVHAIWHQFYNSPYQFVAIQQIAKWLHPDLFKDLDADKTFEELHTRFLPVDYKPGYFASLKTGS</sequence>
<dbReference type="Proteomes" id="UP000247536">
    <property type="component" value="Unassembled WGS sequence"/>
</dbReference>
<dbReference type="InterPro" id="IPR050902">
    <property type="entry name" value="ABC_Transporter_SBP"/>
</dbReference>
<feature type="domain" description="Fe/B12 periplasmic-binding" evidence="2">
    <location>
        <begin position="48"/>
        <end position="351"/>
    </location>
</feature>
<proteinExistence type="predicted"/>
<dbReference type="PROSITE" id="PS50983">
    <property type="entry name" value="FE_B12_PBP"/>
    <property type="match status" value="1"/>
</dbReference>
<comment type="caution">
    <text evidence="3">The sequence shown here is derived from an EMBL/GenBank/DDBJ whole genome shotgun (WGS) entry which is preliminary data.</text>
</comment>
<name>A0ABX5NN88_9HYPH</name>
<evidence type="ECO:0000259" key="2">
    <source>
        <dbReference type="PROSITE" id="PS50983"/>
    </source>
</evidence>
<evidence type="ECO:0000256" key="1">
    <source>
        <dbReference type="SAM" id="SignalP"/>
    </source>
</evidence>
<protein>
    <submittedName>
        <fullName evidence="3">ABC transporter substrate-binding protein</fullName>
    </submittedName>
</protein>
<keyword evidence="4" id="KW-1185">Reference proteome</keyword>
<organism evidence="3 4">
    <name type="scientific">Rhizobium wuzhouense</name>
    <dbReference type="NCBI Taxonomy" id="1986026"/>
    <lineage>
        <taxon>Bacteria</taxon>
        <taxon>Pseudomonadati</taxon>
        <taxon>Pseudomonadota</taxon>
        <taxon>Alphaproteobacteria</taxon>
        <taxon>Hyphomicrobiales</taxon>
        <taxon>Rhizobiaceae</taxon>
        <taxon>Rhizobium/Agrobacterium group</taxon>
        <taxon>Rhizobium</taxon>
    </lineage>
</organism>
<evidence type="ECO:0000313" key="4">
    <source>
        <dbReference type="Proteomes" id="UP000247536"/>
    </source>
</evidence>
<feature type="chain" id="PRO_5046719178" evidence="1">
    <location>
        <begin position="27"/>
        <end position="381"/>
    </location>
</feature>
<dbReference type="Gene3D" id="3.40.50.1980">
    <property type="entry name" value="Nitrogenase molybdenum iron protein domain"/>
    <property type="match status" value="2"/>
</dbReference>
<dbReference type="SUPFAM" id="SSF53807">
    <property type="entry name" value="Helical backbone' metal receptor"/>
    <property type="match status" value="1"/>
</dbReference>
<dbReference type="RefSeq" id="WP_110792667.1">
    <property type="nucleotide sequence ID" value="NZ_QJRY01000006.1"/>
</dbReference>
<reference evidence="3 4" key="1">
    <citation type="submission" date="2018-06" db="EMBL/GenBank/DDBJ databases">
        <title>Rhizobium wuzhouense sp. nov., isolated from roots of Oryza officinalis.</title>
        <authorList>
            <person name="Yuan T."/>
        </authorList>
    </citation>
    <scope>NUCLEOTIDE SEQUENCE [LARGE SCALE GENOMIC DNA]</scope>
    <source>
        <strain evidence="3 4">W44</strain>
    </source>
</reference>
<gene>
    <name evidence="3" type="ORF">DMY87_16045</name>
</gene>
<dbReference type="InterPro" id="IPR002491">
    <property type="entry name" value="ABC_transptr_periplasmic_BD"/>
</dbReference>
<dbReference type="CDD" id="cd01139">
    <property type="entry name" value="TroA_f"/>
    <property type="match status" value="1"/>
</dbReference>
<dbReference type="Pfam" id="PF01497">
    <property type="entry name" value="Peripla_BP_2"/>
    <property type="match status" value="1"/>
</dbReference>
<evidence type="ECO:0000313" key="3">
    <source>
        <dbReference type="EMBL" id="PYB71722.1"/>
    </source>
</evidence>